<keyword evidence="5" id="KW-1185">Reference proteome</keyword>
<organism evidence="4 5">
    <name type="scientific">Sanghuangporus baumii</name>
    <name type="common">Phellinus baumii</name>
    <dbReference type="NCBI Taxonomy" id="108892"/>
    <lineage>
        <taxon>Eukaryota</taxon>
        <taxon>Fungi</taxon>
        <taxon>Dikarya</taxon>
        <taxon>Basidiomycota</taxon>
        <taxon>Agaricomycotina</taxon>
        <taxon>Agaricomycetes</taxon>
        <taxon>Hymenochaetales</taxon>
        <taxon>Hymenochaetaceae</taxon>
        <taxon>Sanghuangporus</taxon>
    </lineage>
</organism>
<dbReference type="Gene3D" id="3.90.180.10">
    <property type="entry name" value="Medium-chain alcohol dehydrogenases, catalytic domain"/>
    <property type="match status" value="1"/>
</dbReference>
<dbReference type="Gene3D" id="3.40.50.720">
    <property type="entry name" value="NAD(P)-binding Rossmann-like Domain"/>
    <property type="match status" value="1"/>
</dbReference>
<dbReference type="SMART" id="SM00829">
    <property type="entry name" value="PKS_ER"/>
    <property type="match status" value="1"/>
</dbReference>
<reference evidence="4" key="1">
    <citation type="submission" date="2016-06" db="EMBL/GenBank/DDBJ databases">
        <title>Draft Genome sequence of the fungus Inonotus baumii.</title>
        <authorList>
            <person name="Zhu H."/>
            <person name="Lin W."/>
        </authorList>
    </citation>
    <scope>NUCLEOTIDE SEQUENCE</scope>
    <source>
        <strain evidence="4">821</strain>
    </source>
</reference>
<dbReference type="Pfam" id="PF00107">
    <property type="entry name" value="ADH_zinc_N"/>
    <property type="match status" value="1"/>
</dbReference>
<keyword evidence="1" id="KW-0521">NADP</keyword>
<evidence type="ECO:0000313" key="5">
    <source>
        <dbReference type="Proteomes" id="UP000757232"/>
    </source>
</evidence>
<dbReference type="GO" id="GO:0016651">
    <property type="term" value="F:oxidoreductase activity, acting on NAD(P)H"/>
    <property type="evidence" value="ECO:0007669"/>
    <property type="project" value="TreeGrafter"/>
</dbReference>
<dbReference type="Pfam" id="PF08240">
    <property type="entry name" value="ADH_N"/>
    <property type="match status" value="1"/>
</dbReference>
<name>A0A9Q5HZX0_SANBA</name>
<dbReference type="SUPFAM" id="SSF51735">
    <property type="entry name" value="NAD(P)-binding Rossmann-fold domains"/>
    <property type="match status" value="1"/>
</dbReference>
<evidence type="ECO:0000313" key="4">
    <source>
        <dbReference type="EMBL" id="OCB88964.1"/>
    </source>
</evidence>
<accession>A0A9Q5HZX0</accession>
<dbReference type="CDD" id="cd05276">
    <property type="entry name" value="p53_inducible_oxidoreductase"/>
    <property type="match status" value="1"/>
</dbReference>
<dbReference type="InterPro" id="IPR014189">
    <property type="entry name" value="Quinone_OxRdtase_PIG3"/>
</dbReference>
<dbReference type="InterPro" id="IPR013149">
    <property type="entry name" value="ADH-like_C"/>
</dbReference>
<dbReference type="OrthoDB" id="203908at2759"/>
<dbReference type="PANTHER" id="PTHR48106:SF18">
    <property type="entry name" value="QUINONE OXIDOREDUCTASE PIG3"/>
    <property type="match status" value="1"/>
</dbReference>
<dbReference type="PANTHER" id="PTHR48106">
    <property type="entry name" value="QUINONE OXIDOREDUCTASE PIG3-RELATED"/>
    <property type="match status" value="1"/>
</dbReference>
<dbReference type="NCBIfam" id="TIGR02824">
    <property type="entry name" value="quinone_pig3"/>
    <property type="match status" value="1"/>
</dbReference>
<gene>
    <name evidence="4" type="ORF">A7U60_g3919</name>
</gene>
<dbReference type="InterPro" id="IPR036291">
    <property type="entry name" value="NAD(P)-bd_dom_sf"/>
</dbReference>
<proteinExistence type="predicted"/>
<evidence type="ECO:0000256" key="2">
    <source>
        <dbReference type="ARBA" id="ARBA00023002"/>
    </source>
</evidence>
<evidence type="ECO:0000256" key="1">
    <source>
        <dbReference type="ARBA" id="ARBA00022857"/>
    </source>
</evidence>
<feature type="domain" description="Enoyl reductase (ER)" evidence="3">
    <location>
        <begin position="14"/>
        <end position="334"/>
    </location>
</feature>
<dbReference type="InterPro" id="IPR020843">
    <property type="entry name" value="ER"/>
</dbReference>
<dbReference type="InterPro" id="IPR011032">
    <property type="entry name" value="GroES-like_sf"/>
</dbReference>
<dbReference type="InterPro" id="IPR013154">
    <property type="entry name" value="ADH-like_N"/>
</dbReference>
<evidence type="ECO:0000259" key="3">
    <source>
        <dbReference type="SMART" id="SM00829"/>
    </source>
</evidence>
<dbReference type="GO" id="GO:0070402">
    <property type="term" value="F:NADPH binding"/>
    <property type="evidence" value="ECO:0007669"/>
    <property type="project" value="TreeGrafter"/>
</dbReference>
<keyword evidence="2" id="KW-0560">Oxidoreductase</keyword>
<protein>
    <submittedName>
        <fullName evidence="4">Quinone oxidoreductase</fullName>
    </submittedName>
</protein>
<comment type="caution">
    <text evidence="4">The sequence shown here is derived from an EMBL/GenBank/DDBJ whole genome shotgun (WGS) entry which is preliminary data.</text>
</comment>
<dbReference type="EMBL" id="LNZH02000167">
    <property type="protein sequence ID" value="OCB88964.1"/>
    <property type="molecule type" value="Genomic_DNA"/>
</dbReference>
<dbReference type="SUPFAM" id="SSF50129">
    <property type="entry name" value="GroES-like"/>
    <property type="match status" value="1"/>
</dbReference>
<dbReference type="AlphaFoldDB" id="A0A9Q5HZX0"/>
<dbReference type="Proteomes" id="UP000757232">
    <property type="component" value="Unassembled WGS sequence"/>
</dbReference>
<sequence>MAQMRAILVKNGAGPIENLFLGEAPRPKPSAKEVLIKVKAFGLNRADILQREGRYPLPPGVSQILGIEFSGHVAELGSDVTQWKVNDEVFGLASGGTYAEFVSVPQSHIMPKPPQLSWVQAAAIPENWLTAFQALVVIGNLKAGEDVLVHTGASGVGVSANQLSRFIGAKTVLTTASTQEKLDFLLNMPKGGLSVTHAVNYKMQDFAEEVKKATNGKGVDVLIDFVGQSHWTKNIASLAVDGRMILLGCLSGAEVSNFNLALLLYKRLRIEGSTLRARSLEYQANLINRFKNEVLPALVDGRLKTYIHKVYPWTAIQEAHREMEADRNIGKIIAEVV</sequence>